<dbReference type="AlphaFoldDB" id="A0A9J7MPB1"/>
<keyword evidence="2" id="KW-0732">Signal</keyword>
<dbReference type="OrthoDB" id="16692at2759"/>
<feature type="transmembrane region" description="Helical" evidence="1">
    <location>
        <begin position="325"/>
        <end position="346"/>
    </location>
</feature>
<evidence type="ECO:0000256" key="1">
    <source>
        <dbReference type="SAM" id="Phobius"/>
    </source>
</evidence>
<dbReference type="Gene3D" id="2.20.100.10">
    <property type="entry name" value="Thrombospondin type-1 (TSP1) repeat"/>
    <property type="match status" value="1"/>
</dbReference>
<dbReference type="GeneID" id="118415224"/>
<dbReference type="InterPro" id="IPR000884">
    <property type="entry name" value="TSP1_rpt"/>
</dbReference>
<name>A0A9J7MPB1_BRAFL</name>
<evidence type="ECO:0000313" key="4">
    <source>
        <dbReference type="RefSeq" id="XP_035675527.1"/>
    </source>
</evidence>
<reference evidence="4" key="2">
    <citation type="submission" date="2025-08" db="UniProtKB">
        <authorList>
            <consortium name="RefSeq"/>
        </authorList>
    </citation>
    <scope>IDENTIFICATION</scope>
    <source>
        <strain evidence="4">S238N-H82</strain>
        <tissue evidence="4">Testes</tissue>
    </source>
</reference>
<evidence type="ECO:0000256" key="2">
    <source>
        <dbReference type="SAM" id="SignalP"/>
    </source>
</evidence>
<dbReference type="SUPFAM" id="SSF82895">
    <property type="entry name" value="TSP-1 type 1 repeat"/>
    <property type="match status" value="1"/>
</dbReference>
<keyword evidence="1" id="KW-1133">Transmembrane helix</keyword>
<feature type="signal peptide" evidence="2">
    <location>
        <begin position="1"/>
        <end position="22"/>
    </location>
</feature>
<evidence type="ECO:0000313" key="3">
    <source>
        <dbReference type="Proteomes" id="UP000001554"/>
    </source>
</evidence>
<gene>
    <name evidence="4" type="primary">LOC118415224</name>
</gene>
<organism evidence="3 4">
    <name type="scientific">Branchiostoma floridae</name>
    <name type="common">Florida lancelet</name>
    <name type="synonym">Amphioxus</name>
    <dbReference type="NCBI Taxonomy" id="7739"/>
    <lineage>
        <taxon>Eukaryota</taxon>
        <taxon>Metazoa</taxon>
        <taxon>Chordata</taxon>
        <taxon>Cephalochordata</taxon>
        <taxon>Leptocardii</taxon>
        <taxon>Amphioxiformes</taxon>
        <taxon>Branchiostomatidae</taxon>
        <taxon>Branchiostoma</taxon>
    </lineage>
</organism>
<dbReference type="RefSeq" id="XP_035675527.1">
    <property type="nucleotide sequence ID" value="XM_035819634.1"/>
</dbReference>
<dbReference type="PROSITE" id="PS50092">
    <property type="entry name" value="TSP1"/>
    <property type="match status" value="1"/>
</dbReference>
<keyword evidence="1" id="KW-0472">Membrane</keyword>
<reference evidence="3" key="1">
    <citation type="journal article" date="2020" name="Nat. Ecol. Evol.">
        <title>Deeply conserved synteny resolves early events in vertebrate evolution.</title>
        <authorList>
            <person name="Simakov O."/>
            <person name="Marletaz F."/>
            <person name="Yue J.X."/>
            <person name="O'Connell B."/>
            <person name="Jenkins J."/>
            <person name="Brandt A."/>
            <person name="Calef R."/>
            <person name="Tung C.H."/>
            <person name="Huang T.K."/>
            <person name="Schmutz J."/>
            <person name="Satoh N."/>
            <person name="Yu J.K."/>
            <person name="Putnam N.H."/>
            <person name="Green R.E."/>
            <person name="Rokhsar D.S."/>
        </authorList>
    </citation>
    <scope>NUCLEOTIDE SEQUENCE [LARGE SCALE GENOMIC DNA]</scope>
    <source>
        <strain evidence="3">S238N-H82</strain>
    </source>
</reference>
<dbReference type="Proteomes" id="UP000001554">
    <property type="component" value="Chromosome 5"/>
</dbReference>
<proteinExistence type="predicted"/>
<accession>A0A9J7MPB1</accession>
<feature type="chain" id="PRO_5039917850" evidence="2">
    <location>
        <begin position="23"/>
        <end position="358"/>
    </location>
</feature>
<keyword evidence="1" id="KW-0812">Transmembrane</keyword>
<keyword evidence="3" id="KW-1185">Reference proteome</keyword>
<protein>
    <submittedName>
        <fullName evidence="4">Uncharacterized protein LOC118415224</fullName>
    </submittedName>
</protein>
<dbReference type="InterPro" id="IPR036383">
    <property type="entry name" value="TSP1_rpt_sf"/>
</dbReference>
<sequence>MYCRKTAVVLVWLIFIPSPSASWERTNAMTGETLSWAEWESWGPCSETCGNGIRFRNRECIGGTRCFGAPEEASSSSPCTVSCEGAVQVHVIHAPIGETVKLPPVCEGTACAWWKDGERILPMASNTTHLATLNGWNYYKVHTAGKMTSANVKATCEAAGFVAPCPAERVRGTGNYCKFASPGCVQTGLTYCKDPMMDLSKHLCGEDTSPALCPQLKEVYIHMGRGFNSGAACGIQWQNPACANGRGRRDQYGLCAREGTVTTAAPRDTTAAPNKRPSRARLVDEDVVELAEITKEDAGLYIVFDEEGQTTLVLIKVDTDEYKAMLIPAAPPIVVLLILTVAYFVITGRLEAKALGER</sequence>
<dbReference type="Pfam" id="PF00090">
    <property type="entry name" value="TSP_1"/>
    <property type="match status" value="1"/>
</dbReference>
<dbReference type="KEGG" id="bfo:118415224"/>
<dbReference type="SMART" id="SM00209">
    <property type="entry name" value="TSP1"/>
    <property type="match status" value="1"/>
</dbReference>